<evidence type="ECO:0000313" key="1">
    <source>
        <dbReference type="EMBL" id="EEF46623.1"/>
    </source>
</evidence>
<dbReference type="EMBL" id="EQ973797">
    <property type="protein sequence ID" value="EEF46623.1"/>
    <property type="molecule type" value="Genomic_DNA"/>
</dbReference>
<evidence type="ECO:0000313" key="2">
    <source>
        <dbReference type="Proteomes" id="UP000008311"/>
    </source>
</evidence>
<keyword evidence="2" id="KW-1185">Reference proteome</keyword>
<reference evidence="2" key="1">
    <citation type="journal article" date="2010" name="Nat. Biotechnol.">
        <title>Draft genome sequence of the oilseed species Ricinus communis.</title>
        <authorList>
            <person name="Chan A.P."/>
            <person name="Crabtree J."/>
            <person name="Zhao Q."/>
            <person name="Lorenzi H."/>
            <person name="Orvis J."/>
            <person name="Puiu D."/>
            <person name="Melake-Berhan A."/>
            <person name="Jones K.M."/>
            <person name="Redman J."/>
            <person name="Chen G."/>
            <person name="Cahoon E.B."/>
            <person name="Gedil M."/>
            <person name="Stanke M."/>
            <person name="Haas B.J."/>
            <person name="Wortman J.R."/>
            <person name="Fraser-Liggett C.M."/>
            <person name="Ravel J."/>
            <person name="Rabinowicz P.D."/>
        </authorList>
    </citation>
    <scope>NUCLEOTIDE SEQUENCE [LARGE SCALE GENOMIC DNA]</scope>
    <source>
        <strain evidence="2">cv. Hale</strain>
    </source>
</reference>
<dbReference type="AlphaFoldDB" id="B9RPW5"/>
<gene>
    <name evidence="1" type="ORF">RCOM_1542770</name>
</gene>
<organism evidence="1 2">
    <name type="scientific">Ricinus communis</name>
    <name type="common">Castor bean</name>
    <dbReference type="NCBI Taxonomy" id="3988"/>
    <lineage>
        <taxon>Eukaryota</taxon>
        <taxon>Viridiplantae</taxon>
        <taxon>Streptophyta</taxon>
        <taxon>Embryophyta</taxon>
        <taxon>Tracheophyta</taxon>
        <taxon>Spermatophyta</taxon>
        <taxon>Magnoliopsida</taxon>
        <taxon>eudicotyledons</taxon>
        <taxon>Gunneridae</taxon>
        <taxon>Pentapetalae</taxon>
        <taxon>rosids</taxon>
        <taxon>fabids</taxon>
        <taxon>Malpighiales</taxon>
        <taxon>Euphorbiaceae</taxon>
        <taxon>Acalyphoideae</taxon>
        <taxon>Acalypheae</taxon>
        <taxon>Ricinus</taxon>
    </lineage>
</organism>
<proteinExistence type="predicted"/>
<dbReference type="InParanoid" id="B9RPW5"/>
<name>B9RPW5_RICCO</name>
<protein>
    <submittedName>
        <fullName evidence="1">Uncharacterized protein</fullName>
    </submittedName>
</protein>
<sequence>MSLEVSNIDHTMVLYSPSSGSSFRKHPQLVNEDNIIELDIPYLSARPRSSALLVEEI</sequence>
<accession>B9RPW5</accession>
<dbReference type="Proteomes" id="UP000008311">
    <property type="component" value="Unassembled WGS sequence"/>
</dbReference>